<protein>
    <submittedName>
        <fullName evidence="3">Arsenate reductase ArsC</fullName>
    </submittedName>
</protein>
<dbReference type="RefSeq" id="WP_148068446.1">
    <property type="nucleotide sequence ID" value="NZ_VRZA01000003.1"/>
</dbReference>
<name>A0A5C9A273_9GAMM</name>
<evidence type="ECO:0000259" key="2">
    <source>
        <dbReference type="SMART" id="SM00226"/>
    </source>
</evidence>
<feature type="domain" description="Phosphotyrosine protein phosphatase I" evidence="2">
    <location>
        <begin position="1"/>
        <end position="136"/>
    </location>
</feature>
<dbReference type="CDD" id="cd16345">
    <property type="entry name" value="LMWP_ArsC"/>
    <property type="match status" value="1"/>
</dbReference>
<keyword evidence="1" id="KW-0059">Arsenical resistance</keyword>
<organism evidence="3 4">
    <name type="scientific">Parahaliea maris</name>
    <dbReference type="NCBI Taxonomy" id="2716870"/>
    <lineage>
        <taxon>Bacteria</taxon>
        <taxon>Pseudomonadati</taxon>
        <taxon>Pseudomonadota</taxon>
        <taxon>Gammaproteobacteria</taxon>
        <taxon>Cellvibrionales</taxon>
        <taxon>Halieaceae</taxon>
        <taxon>Parahaliea</taxon>
    </lineage>
</organism>
<dbReference type="PANTHER" id="PTHR43428">
    <property type="entry name" value="ARSENATE REDUCTASE"/>
    <property type="match status" value="1"/>
</dbReference>
<dbReference type="Proteomes" id="UP000321039">
    <property type="component" value="Unassembled WGS sequence"/>
</dbReference>
<dbReference type="GO" id="GO:0046685">
    <property type="term" value="P:response to arsenic-containing substance"/>
    <property type="evidence" value="ECO:0007669"/>
    <property type="project" value="UniProtKB-KW"/>
</dbReference>
<comment type="caution">
    <text evidence="3">The sequence shown here is derived from an EMBL/GenBank/DDBJ whole genome shotgun (WGS) entry which is preliminary data.</text>
</comment>
<dbReference type="EMBL" id="VRZA01000003">
    <property type="protein sequence ID" value="TXS94104.1"/>
    <property type="molecule type" value="Genomic_DNA"/>
</dbReference>
<dbReference type="InterPro" id="IPR036196">
    <property type="entry name" value="Ptyr_pPase_sf"/>
</dbReference>
<evidence type="ECO:0000313" key="4">
    <source>
        <dbReference type="Proteomes" id="UP000321039"/>
    </source>
</evidence>
<accession>A0A5C9A273</accession>
<dbReference type="SUPFAM" id="SSF52788">
    <property type="entry name" value="Phosphotyrosine protein phosphatases I"/>
    <property type="match status" value="1"/>
</dbReference>
<dbReference type="AlphaFoldDB" id="A0A5C9A273"/>
<dbReference type="SMART" id="SM00226">
    <property type="entry name" value="LMWPc"/>
    <property type="match status" value="1"/>
</dbReference>
<keyword evidence="4" id="KW-1185">Reference proteome</keyword>
<evidence type="ECO:0000256" key="1">
    <source>
        <dbReference type="ARBA" id="ARBA00022849"/>
    </source>
</evidence>
<dbReference type="Pfam" id="PF01451">
    <property type="entry name" value="LMWPc"/>
    <property type="match status" value="1"/>
</dbReference>
<dbReference type="PANTHER" id="PTHR43428:SF1">
    <property type="entry name" value="ARSENATE REDUCTASE"/>
    <property type="match status" value="1"/>
</dbReference>
<proteinExistence type="predicted"/>
<dbReference type="InterPro" id="IPR023485">
    <property type="entry name" value="Ptyr_pPase"/>
</dbReference>
<sequence>MKILFVCTHNRCRSILSEAIAQQRAGDVIEARSAGSQPAREVHPLTLKYLAEAGYSTAGLQSQSWEDFAGFAPDLVITVCDAAAGEACPLYLGGALKMHWGLSDPSKIEGDTAAQAAAFNHCIEQVEGRVAILARLARDGVGGAALREALEQEGATG</sequence>
<evidence type="ECO:0000313" key="3">
    <source>
        <dbReference type="EMBL" id="TXS94104.1"/>
    </source>
</evidence>
<gene>
    <name evidence="3" type="ORF">FV139_10890</name>
</gene>
<reference evidence="3 4" key="1">
    <citation type="submission" date="2019-08" db="EMBL/GenBank/DDBJ databases">
        <title>Parahaliea maris sp. nov., isolated from the surface seawater.</title>
        <authorList>
            <person name="Liu Y."/>
        </authorList>
    </citation>
    <scope>NUCLEOTIDE SEQUENCE [LARGE SCALE GENOMIC DNA]</scope>
    <source>
        <strain evidence="3 4">HSLHS9</strain>
    </source>
</reference>
<dbReference type="Gene3D" id="3.40.50.2300">
    <property type="match status" value="1"/>
</dbReference>